<proteinExistence type="predicted"/>
<comment type="caution">
    <text evidence="2">The sequence shown here is derived from an EMBL/GenBank/DDBJ whole genome shotgun (WGS) entry which is preliminary data.</text>
</comment>
<feature type="transmembrane region" description="Helical" evidence="1">
    <location>
        <begin position="399"/>
        <end position="418"/>
    </location>
</feature>
<keyword evidence="1" id="KW-0472">Membrane</keyword>
<organism evidence="2 3">
    <name type="scientific">Trinickia dinghuensis</name>
    <dbReference type="NCBI Taxonomy" id="2291023"/>
    <lineage>
        <taxon>Bacteria</taxon>
        <taxon>Pseudomonadati</taxon>
        <taxon>Pseudomonadota</taxon>
        <taxon>Betaproteobacteria</taxon>
        <taxon>Burkholderiales</taxon>
        <taxon>Burkholderiaceae</taxon>
        <taxon>Trinickia</taxon>
    </lineage>
</organism>
<feature type="transmembrane region" description="Helical" evidence="1">
    <location>
        <begin position="344"/>
        <end position="369"/>
    </location>
</feature>
<sequence length="426" mass="47295">MDIRLASQRHPGHPEQILNRAVSNVVKWIPPMLYAYLLASTFAIKTFTFGGSYLFEAPLALSIGFGLLARDPLARAAYRTVRYRRGHALALFLFITTLFVVGALVGQDVGYAYGDYRANLMVALAFLVGWEFRDRDPRPLIRFGIATGALAILSWYFQLASNDLETKFTSPYVCLIVAIVLACRIRRVVPALVALGMLIFLAAVSFYRQYWIGAGAGALILVGFMFARFDAAARVRTAAVLIAMAVVGVFALHSYAAKIESFFMDDQSRYIQSVGKTENLMSALGQGDNQMQQSDVVRMAYFQFMVEQPWKLALPHGLGYRSAFDNIDPFFNKLNFDVTTIDSLLFYLAYHYGLVVTVPLLAWLALSLLKCRAHDGTIAILGLAIVLGISLSFDGGQAVVIPRAIWLGIFVSCIAKPVRIRQARRR</sequence>
<dbReference type="Proteomes" id="UP000256838">
    <property type="component" value="Unassembled WGS sequence"/>
</dbReference>
<gene>
    <name evidence="2" type="ORF">DWV00_08140</name>
</gene>
<keyword evidence="1" id="KW-0812">Transmembrane</keyword>
<feature type="transmembrane region" description="Helical" evidence="1">
    <location>
        <begin position="188"/>
        <end position="204"/>
    </location>
</feature>
<feature type="transmembrane region" description="Helical" evidence="1">
    <location>
        <begin position="89"/>
        <end position="110"/>
    </location>
</feature>
<feature type="transmembrane region" description="Helical" evidence="1">
    <location>
        <begin position="376"/>
        <end position="393"/>
    </location>
</feature>
<feature type="transmembrane region" description="Helical" evidence="1">
    <location>
        <begin position="21"/>
        <end position="44"/>
    </location>
</feature>
<dbReference type="OrthoDB" id="10001321at2"/>
<feature type="transmembrane region" description="Helical" evidence="1">
    <location>
        <begin position="210"/>
        <end position="227"/>
    </location>
</feature>
<dbReference type="AlphaFoldDB" id="A0A3D8K2B1"/>
<dbReference type="RefSeq" id="WP_115533045.1">
    <property type="nucleotide sequence ID" value="NZ_QRGA01000004.1"/>
</dbReference>
<keyword evidence="1" id="KW-1133">Transmembrane helix</keyword>
<evidence type="ECO:0000313" key="3">
    <source>
        <dbReference type="Proteomes" id="UP000256838"/>
    </source>
</evidence>
<keyword evidence="3" id="KW-1185">Reference proteome</keyword>
<evidence type="ECO:0008006" key="4">
    <source>
        <dbReference type="Google" id="ProtNLM"/>
    </source>
</evidence>
<accession>A0A3D8K2B1</accession>
<protein>
    <recommendedName>
        <fullName evidence="4">O-antigen ligase domain-containing protein</fullName>
    </recommendedName>
</protein>
<feature type="transmembrane region" description="Helical" evidence="1">
    <location>
        <begin position="239"/>
        <end position="256"/>
    </location>
</feature>
<reference evidence="2 3" key="1">
    <citation type="submission" date="2018-08" db="EMBL/GenBank/DDBJ databases">
        <title>Paraburkholderia sp. DHOM06 isolated from forest soil.</title>
        <authorList>
            <person name="Gao Z.-H."/>
            <person name="Qiu L.-H."/>
        </authorList>
    </citation>
    <scope>NUCLEOTIDE SEQUENCE [LARGE SCALE GENOMIC DNA]</scope>
    <source>
        <strain evidence="2 3">DHOM06</strain>
    </source>
</reference>
<feature type="transmembrane region" description="Helical" evidence="1">
    <location>
        <begin position="50"/>
        <end position="69"/>
    </location>
</feature>
<feature type="transmembrane region" description="Helical" evidence="1">
    <location>
        <begin position="140"/>
        <end position="158"/>
    </location>
</feature>
<dbReference type="EMBL" id="QRGA01000004">
    <property type="protein sequence ID" value="RDU99597.1"/>
    <property type="molecule type" value="Genomic_DNA"/>
</dbReference>
<name>A0A3D8K2B1_9BURK</name>
<evidence type="ECO:0000256" key="1">
    <source>
        <dbReference type="SAM" id="Phobius"/>
    </source>
</evidence>
<evidence type="ECO:0000313" key="2">
    <source>
        <dbReference type="EMBL" id="RDU99597.1"/>
    </source>
</evidence>